<keyword evidence="4" id="KW-1133">Transmembrane helix</keyword>
<evidence type="ECO:0000256" key="1">
    <source>
        <dbReference type="ARBA" id="ARBA00004442"/>
    </source>
</evidence>
<proteinExistence type="predicted"/>
<dbReference type="Pfam" id="PF07715">
    <property type="entry name" value="Plug"/>
    <property type="match status" value="1"/>
</dbReference>
<organism evidence="6 7">
    <name type="scientific">Candidatus Pseudobacter hemicellulosilyticus</name>
    <dbReference type="NCBI Taxonomy" id="3121375"/>
    <lineage>
        <taxon>Bacteria</taxon>
        <taxon>Pseudomonadati</taxon>
        <taxon>Bacteroidota</taxon>
        <taxon>Chitinophagia</taxon>
        <taxon>Chitinophagales</taxon>
        <taxon>Chitinophagaceae</taxon>
        <taxon>Pseudobacter</taxon>
    </lineage>
</organism>
<dbReference type="NCBIfam" id="TIGR04057">
    <property type="entry name" value="SusC_RagA_signa"/>
    <property type="match status" value="1"/>
</dbReference>
<evidence type="ECO:0000256" key="2">
    <source>
        <dbReference type="ARBA" id="ARBA00023136"/>
    </source>
</evidence>
<keyword evidence="3" id="KW-0998">Cell outer membrane</keyword>
<sequence length="1166" mass="127383">MQKTANGGVYPLAPSRKPAAAPAWVRKLRSLHQTKTIRVMKLTFVFLTVLLVHAYAGSDAQSITLSGKKLPLHEVFGIVKQQTGYTAFYNRQLLSDANPVSLDVQNMPLFDFLSLLMKDQPLNFNIQDKTIFLSRKPDLRPEVAASTAQQQFYVIPVPIRIRVTDSLGNPLPGATVLNKNTKHSGVTAANGSINLNADAGDVITVSFVGFEPTTVVVKKDNTAMLHVIMRPTRSKLDEVQIVAYGSTSLRYNVGAISTVTAETIERQPVTNVLLALQGQVPGLTITPTTGAPGSAIKLQIRGQNTLASSAAAAQSPGARPFDQPLFIIDGVPTAAQNNSLGHLFTVGHSALSTSRPPANGISPFSNINPADIESITVLRDADATSIYGSQGANGVILITTKKGKASKPSLSIRLNSGITAGVRRLEMLSTEQYLDMRRDALVADNITLTPNMVNTYPDLLLFDPERNVDWYKEFFDKNPVTTDLHVSFSGGQQNSSFILSGGYTNTPYNFAGDFKEERFSLHSGYSYRSANNKLTVQFTNDFSYSRNNAGAQPRVMGTMSMPPNYPALIDEDDKLVWNYKGLSTAFYNQYAYLRQPANIQLHTWNNAVRLAYQVLPGLNVSSNFGYSRTNTVSYNAVPLSAQEPSPSSKATASFVNNTVQAINVEPQLDYKRTIGSGELSILAGGTYRKQNSINASMDGSGFANDDLLKAIAGATTITVYNSSNIYKYVGGYTRIGYIHDRKYILNVTGRRDGSTNFGPGRRWGSFGSIGAGWIFTEENFWPKSLSILSFGKLSGNYGTNGSDGIAPYNYQAYYQIASANTTLPFQGVRAYTPYNLFNPIYSWSTKRSWNVSMDLGFLKDRLLLNFTWYKNSTSDQLMAYNLPAQVGFSSVLGNFPATVQNNGLELSITSTNIQSKHLRWTSSFNISGNRNKLASFPGLETSPYSQAYVIGKSVGIINGYQFAGLDANTGLFTFYNSKGEVTSRPNSQHISKGGDMQPLFDLNPTFGGGLGNTISYKNLSVMFFFQFSKQRARNWIGGLYAYAMPGSYMNLPVEALNYWRKPGDQTPLQKLTASGYGAAYSPGQAFVNSTGAYSDASYLRLKTVSVSYSLPERIVNKVGVRGCSIYANAQNLLTITGYEVADPEMAGAIYTLPLQRNVVLGLNLNF</sequence>
<dbReference type="InterPro" id="IPR008969">
    <property type="entry name" value="CarboxyPept-like_regulatory"/>
</dbReference>
<dbReference type="EMBL" id="CP119311">
    <property type="protein sequence ID" value="WEK35167.1"/>
    <property type="molecule type" value="Genomic_DNA"/>
</dbReference>
<dbReference type="Gene3D" id="2.170.130.10">
    <property type="entry name" value="TonB-dependent receptor, plug domain"/>
    <property type="match status" value="1"/>
</dbReference>
<dbReference type="NCBIfam" id="TIGR04056">
    <property type="entry name" value="OMP_RagA_SusC"/>
    <property type="match status" value="1"/>
</dbReference>
<keyword evidence="2 4" id="KW-0472">Membrane</keyword>
<dbReference type="Gene3D" id="2.60.40.1120">
    <property type="entry name" value="Carboxypeptidase-like, regulatory domain"/>
    <property type="match status" value="1"/>
</dbReference>
<accession>A0AAJ6BGD8</accession>
<reference evidence="6" key="1">
    <citation type="submission" date="2023-03" db="EMBL/GenBank/DDBJ databases">
        <title>Andean soil-derived lignocellulolytic bacterial consortium as a source of novel taxa and putative plastic-active enzymes.</title>
        <authorList>
            <person name="Diaz-Garcia L."/>
            <person name="Chuvochina M."/>
            <person name="Feuerriegel G."/>
            <person name="Bunk B."/>
            <person name="Sproer C."/>
            <person name="Streit W.R."/>
            <person name="Rodriguez L.M."/>
            <person name="Overmann J."/>
            <person name="Jimenez D.J."/>
        </authorList>
    </citation>
    <scope>NUCLEOTIDE SEQUENCE</scope>
    <source>
        <strain evidence="6">MAG 7</strain>
    </source>
</reference>
<keyword evidence="4" id="KW-0812">Transmembrane</keyword>
<dbReference type="Proteomes" id="UP001220610">
    <property type="component" value="Chromosome"/>
</dbReference>
<evidence type="ECO:0000256" key="4">
    <source>
        <dbReference type="SAM" id="Phobius"/>
    </source>
</evidence>
<feature type="transmembrane region" description="Helical" evidence="4">
    <location>
        <begin position="39"/>
        <end position="56"/>
    </location>
</feature>
<dbReference type="SUPFAM" id="SSF49464">
    <property type="entry name" value="Carboxypeptidase regulatory domain-like"/>
    <property type="match status" value="1"/>
</dbReference>
<dbReference type="InterPro" id="IPR023997">
    <property type="entry name" value="TonB-dep_OMP_SusC/RagA_CS"/>
</dbReference>
<dbReference type="Pfam" id="PF13715">
    <property type="entry name" value="CarbopepD_reg_2"/>
    <property type="match status" value="1"/>
</dbReference>
<dbReference type="InterPro" id="IPR036942">
    <property type="entry name" value="Beta-barrel_TonB_sf"/>
</dbReference>
<feature type="domain" description="TonB-dependent receptor plug" evidence="5">
    <location>
        <begin position="253"/>
        <end position="395"/>
    </location>
</feature>
<dbReference type="GO" id="GO:0009279">
    <property type="term" value="C:cell outer membrane"/>
    <property type="evidence" value="ECO:0007669"/>
    <property type="project" value="UniProtKB-SubCell"/>
</dbReference>
<name>A0AAJ6BGD8_9BACT</name>
<dbReference type="InterPro" id="IPR023996">
    <property type="entry name" value="TonB-dep_OMP_SusC/RagA"/>
</dbReference>
<dbReference type="Gene3D" id="2.40.170.20">
    <property type="entry name" value="TonB-dependent receptor, beta-barrel domain"/>
    <property type="match status" value="1"/>
</dbReference>
<protein>
    <submittedName>
        <fullName evidence="6">SusC/RagA family TonB-linked outer membrane protein</fullName>
    </submittedName>
</protein>
<dbReference type="InterPro" id="IPR012910">
    <property type="entry name" value="Plug_dom"/>
</dbReference>
<evidence type="ECO:0000256" key="3">
    <source>
        <dbReference type="ARBA" id="ARBA00023237"/>
    </source>
</evidence>
<comment type="subcellular location">
    <subcellularLocation>
        <location evidence="1">Cell outer membrane</location>
    </subcellularLocation>
</comment>
<dbReference type="InterPro" id="IPR037066">
    <property type="entry name" value="Plug_dom_sf"/>
</dbReference>
<evidence type="ECO:0000313" key="6">
    <source>
        <dbReference type="EMBL" id="WEK35167.1"/>
    </source>
</evidence>
<evidence type="ECO:0000313" key="7">
    <source>
        <dbReference type="Proteomes" id="UP001220610"/>
    </source>
</evidence>
<evidence type="ECO:0000259" key="5">
    <source>
        <dbReference type="Pfam" id="PF07715"/>
    </source>
</evidence>
<gene>
    <name evidence="6" type="ORF">P0Y53_21975</name>
</gene>
<dbReference type="SUPFAM" id="SSF56935">
    <property type="entry name" value="Porins"/>
    <property type="match status" value="1"/>
</dbReference>
<dbReference type="AlphaFoldDB" id="A0AAJ6BGD8"/>